<dbReference type="InterPro" id="IPR012944">
    <property type="entry name" value="SusD_RagB_dom"/>
</dbReference>
<reference evidence="10" key="1">
    <citation type="journal article" date="2019" name="Int. J. Syst. Evol. Microbiol.">
        <title>The Global Catalogue of Microorganisms (GCM) 10K type strain sequencing project: providing services to taxonomists for standard genome sequencing and annotation.</title>
        <authorList>
            <consortium name="The Broad Institute Genomics Platform"/>
            <consortium name="The Broad Institute Genome Sequencing Center for Infectious Disease"/>
            <person name="Wu L."/>
            <person name="Ma J."/>
        </authorList>
    </citation>
    <scope>NUCLEOTIDE SEQUENCE [LARGE SCALE GENOMIC DNA]</scope>
    <source>
        <strain evidence="10">KCTC 42662</strain>
    </source>
</reference>
<comment type="caution">
    <text evidence="9">The sequence shown here is derived from an EMBL/GenBank/DDBJ whole genome shotgun (WGS) entry which is preliminary data.</text>
</comment>
<keyword evidence="3" id="KW-0732">Signal</keyword>
<keyword evidence="6" id="KW-1133">Transmembrane helix</keyword>
<evidence type="ECO:0000256" key="4">
    <source>
        <dbReference type="ARBA" id="ARBA00023136"/>
    </source>
</evidence>
<proteinExistence type="inferred from homology"/>
<evidence type="ECO:0000256" key="6">
    <source>
        <dbReference type="SAM" id="Phobius"/>
    </source>
</evidence>
<dbReference type="Pfam" id="PF14322">
    <property type="entry name" value="SusD-like_3"/>
    <property type="match status" value="1"/>
</dbReference>
<evidence type="ECO:0000256" key="1">
    <source>
        <dbReference type="ARBA" id="ARBA00004442"/>
    </source>
</evidence>
<evidence type="ECO:0000256" key="2">
    <source>
        <dbReference type="ARBA" id="ARBA00006275"/>
    </source>
</evidence>
<evidence type="ECO:0000259" key="8">
    <source>
        <dbReference type="Pfam" id="PF14322"/>
    </source>
</evidence>
<dbReference type="Gene3D" id="1.25.40.390">
    <property type="match status" value="1"/>
</dbReference>
<accession>A0ABW5KMS1</accession>
<evidence type="ECO:0000259" key="7">
    <source>
        <dbReference type="Pfam" id="PF07980"/>
    </source>
</evidence>
<evidence type="ECO:0000313" key="9">
    <source>
        <dbReference type="EMBL" id="MFD2549886.1"/>
    </source>
</evidence>
<keyword evidence="6" id="KW-0812">Transmembrane</keyword>
<gene>
    <name evidence="9" type="ORF">ACFSR5_19735</name>
</gene>
<feature type="domain" description="SusD-like N-terminal" evidence="8">
    <location>
        <begin position="111"/>
        <end position="247"/>
    </location>
</feature>
<comment type="similarity">
    <text evidence="2">Belongs to the SusD family.</text>
</comment>
<evidence type="ECO:0000313" key="10">
    <source>
        <dbReference type="Proteomes" id="UP001597545"/>
    </source>
</evidence>
<organism evidence="9 10">
    <name type="scientific">Sphingobacterium suaedae</name>
    <dbReference type="NCBI Taxonomy" id="1686402"/>
    <lineage>
        <taxon>Bacteria</taxon>
        <taxon>Pseudomonadati</taxon>
        <taxon>Bacteroidota</taxon>
        <taxon>Sphingobacteriia</taxon>
        <taxon>Sphingobacteriales</taxon>
        <taxon>Sphingobacteriaceae</taxon>
        <taxon>Sphingobacterium</taxon>
    </lineage>
</organism>
<dbReference type="EMBL" id="JBHULR010000021">
    <property type="protein sequence ID" value="MFD2549886.1"/>
    <property type="molecule type" value="Genomic_DNA"/>
</dbReference>
<dbReference type="Pfam" id="PF07980">
    <property type="entry name" value="SusD_RagB"/>
    <property type="match status" value="1"/>
</dbReference>
<keyword evidence="10" id="KW-1185">Reference proteome</keyword>
<dbReference type="InterPro" id="IPR011990">
    <property type="entry name" value="TPR-like_helical_dom_sf"/>
</dbReference>
<keyword evidence="4 6" id="KW-0472">Membrane</keyword>
<evidence type="ECO:0000256" key="5">
    <source>
        <dbReference type="ARBA" id="ARBA00023237"/>
    </source>
</evidence>
<dbReference type="InterPro" id="IPR033985">
    <property type="entry name" value="SusD-like_N"/>
</dbReference>
<sequence length="608" mass="68612">MMPSVAVQQKVHYYVNLYLVLTLIFNVMKKIAKYILGMGLVFGMQACSLDEYNPGGTTSDVVFSNEDGINALVNSAYVYYGAQFYGREDILMLTEGGTDLWINIANSGYGRQMTKYDGLNSTTGQIRNTWNRFYEIVNYCNAGLERIQDVPFTNEDEKKSRIGEMSFLRAYAYWHLVEQYGNIDLRTTETKTAILEATRSPIAAFYDLMLADLDVAIANLPITPIPAAEIGRATTKAAYGLKARVALTRVAYAESAAEKDTYYKMASDAAQYVINNQAALQVSLYSTPAEVFSPANNKNNKEALFTVTHSTVNSLNPQPNNPNRLHIWFKAKYSAKAGMVRDLAYGADRNSNSGGMCFMPTRHLLDLYNEDIDRRYGDWFREKYYLNVDQYNWTADDLAAFEKPASLVGSGLQRGDLALWFTKKKVTTEKRNLPYALVDIEDTYTGNKVSTNARFNVHFPALTKYDDPDLPEVGSQVGSKDVIVMRLAEMYLIAAEAEIMMSSGDKTKATALVNVLRQRAAQPGKEADMLVKETDLNLDFLLAERGRELCGEHIRWFDLKRTNKLYDYVQQYNPDITLMQPYHVNRPIPQQFLDAITNPGEFGQNDGY</sequence>
<name>A0ABW5KMS1_9SPHI</name>
<comment type="subcellular location">
    <subcellularLocation>
        <location evidence="1">Cell outer membrane</location>
    </subcellularLocation>
</comment>
<keyword evidence="5" id="KW-0998">Cell outer membrane</keyword>
<protein>
    <submittedName>
        <fullName evidence="9">RagB/SusD family nutrient uptake outer membrane protein</fullName>
    </submittedName>
</protein>
<feature type="domain" description="RagB/SusD" evidence="7">
    <location>
        <begin position="327"/>
        <end position="574"/>
    </location>
</feature>
<dbReference type="Proteomes" id="UP001597545">
    <property type="component" value="Unassembled WGS sequence"/>
</dbReference>
<feature type="transmembrane region" description="Helical" evidence="6">
    <location>
        <begin position="12"/>
        <end position="28"/>
    </location>
</feature>
<evidence type="ECO:0000256" key="3">
    <source>
        <dbReference type="ARBA" id="ARBA00022729"/>
    </source>
</evidence>
<dbReference type="SUPFAM" id="SSF48452">
    <property type="entry name" value="TPR-like"/>
    <property type="match status" value="1"/>
</dbReference>